<evidence type="ECO:0000256" key="1">
    <source>
        <dbReference type="ARBA" id="ARBA00022679"/>
    </source>
</evidence>
<keyword evidence="4" id="KW-0689">Ribosomal protein</keyword>
<accession>A0A1H9A2N7</accession>
<dbReference type="RefSeq" id="WP_089948385.1">
    <property type="nucleotide sequence ID" value="NZ_FOFR01000001.1"/>
</dbReference>
<name>A0A1H9A2N7_9PSEU</name>
<dbReference type="Proteomes" id="UP000199352">
    <property type="component" value="Unassembled WGS sequence"/>
</dbReference>
<proteinExistence type="predicted"/>
<protein>
    <submittedName>
        <fullName evidence="4">Ribosomal protein S18 acetylase RimI</fullName>
    </submittedName>
</protein>
<reference evidence="5" key="1">
    <citation type="submission" date="2016-10" db="EMBL/GenBank/DDBJ databases">
        <authorList>
            <person name="Varghese N."/>
            <person name="Submissions S."/>
        </authorList>
    </citation>
    <scope>NUCLEOTIDE SEQUENCE [LARGE SCALE GENOMIC DNA]</scope>
    <source>
        <strain evidence="5">CGMCC 4.3525</strain>
    </source>
</reference>
<dbReference type="GO" id="GO:0016747">
    <property type="term" value="F:acyltransferase activity, transferring groups other than amino-acyl groups"/>
    <property type="evidence" value="ECO:0007669"/>
    <property type="project" value="InterPro"/>
</dbReference>
<dbReference type="EMBL" id="FOFR01000001">
    <property type="protein sequence ID" value="SEP70781.1"/>
    <property type="molecule type" value="Genomic_DNA"/>
</dbReference>
<keyword evidence="2" id="KW-0012">Acyltransferase</keyword>
<dbReference type="STRING" id="402600.SAMN05216188_101244"/>
<feature type="domain" description="N-acetyltransferase" evidence="3">
    <location>
        <begin position="100"/>
        <end position="242"/>
    </location>
</feature>
<dbReference type="OrthoDB" id="5193513at2"/>
<dbReference type="Pfam" id="PF00583">
    <property type="entry name" value="Acetyltransf_1"/>
    <property type="match status" value="1"/>
</dbReference>
<dbReference type="PROSITE" id="PS51186">
    <property type="entry name" value="GNAT"/>
    <property type="match status" value="1"/>
</dbReference>
<dbReference type="InterPro" id="IPR000182">
    <property type="entry name" value="GNAT_dom"/>
</dbReference>
<keyword evidence="4" id="KW-0687">Ribonucleoprotein</keyword>
<dbReference type="SUPFAM" id="SSF55729">
    <property type="entry name" value="Acyl-CoA N-acyltransferases (Nat)"/>
    <property type="match status" value="1"/>
</dbReference>
<evidence type="ECO:0000256" key="2">
    <source>
        <dbReference type="ARBA" id="ARBA00023315"/>
    </source>
</evidence>
<evidence type="ECO:0000313" key="4">
    <source>
        <dbReference type="EMBL" id="SEP70781.1"/>
    </source>
</evidence>
<keyword evidence="5" id="KW-1185">Reference proteome</keyword>
<keyword evidence="1" id="KW-0808">Transferase</keyword>
<dbReference type="Gene3D" id="3.40.630.30">
    <property type="match status" value="1"/>
</dbReference>
<evidence type="ECO:0000313" key="5">
    <source>
        <dbReference type="Proteomes" id="UP000199352"/>
    </source>
</evidence>
<evidence type="ECO:0000259" key="3">
    <source>
        <dbReference type="PROSITE" id="PS51186"/>
    </source>
</evidence>
<gene>
    <name evidence="4" type="ORF">SAMN05216188_101244</name>
</gene>
<dbReference type="InterPro" id="IPR050832">
    <property type="entry name" value="Bact_Acetyltransf"/>
</dbReference>
<dbReference type="PANTHER" id="PTHR43877:SF1">
    <property type="entry name" value="ACETYLTRANSFERASE"/>
    <property type="match status" value="1"/>
</dbReference>
<sequence length="242" mass="26309">MKALRAELERQWAEGSIDSEPRLAAEAVLELVAGDEPPLRLLLGSTVYDLAFDISRRRMDTWAGWDDEPRRRERPCPPRAPGHAEGVENLIRRAGRADVPALVRLRLANAERHVELAPDLFRVPDEAAVRRHFEAVVGHALILVAEVDGEVVGMAEVVPLADPPDHQILTPRRAADIHTVVLDGHRDRGVGTALVAAAERVAAEHGVSLVFANIFASNENALAFYSGAGFGPRGILLSKACD</sequence>
<dbReference type="PANTHER" id="PTHR43877">
    <property type="entry name" value="AMINOALKYLPHOSPHONATE N-ACETYLTRANSFERASE-RELATED-RELATED"/>
    <property type="match status" value="1"/>
</dbReference>
<dbReference type="AlphaFoldDB" id="A0A1H9A2N7"/>
<organism evidence="4 5">
    <name type="scientific">Lentzea xinjiangensis</name>
    <dbReference type="NCBI Taxonomy" id="402600"/>
    <lineage>
        <taxon>Bacteria</taxon>
        <taxon>Bacillati</taxon>
        <taxon>Actinomycetota</taxon>
        <taxon>Actinomycetes</taxon>
        <taxon>Pseudonocardiales</taxon>
        <taxon>Pseudonocardiaceae</taxon>
        <taxon>Lentzea</taxon>
    </lineage>
</organism>
<dbReference type="GO" id="GO:0005840">
    <property type="term" value="C:ribosome"/>
    <property type="evidence" value="ECO:0007669"/>
    <property type="project" value="UniProtKB-KW"/>
</dbReference>
<dbReference type="InterPro" id="IPR016181">
    <property type="entry name" value="Acyl_CoA_acyltransferase"/>
</dbReference>